<protein>
    <recommendedName>
        <fullName evidence="3">MATH domain-containing protein</fullName>
    </recommendedName>
</protein>
<evidence type="ECO:0000259" key="3">
    <source>
        <dbReference type="PROSITE" id="PS50144"/>
    </source>
</evidence>
<dbReference type="PROSITE" id="PS50144">
    <property type="entry name" value="MATH"/>
    <property type="match status" value="1"/>
</dbReference>
<dbReference type="InterPro" id="IPR002083">
    <property type="entry name" value="MATH/TRAF_dom"/>
</dbReference>
<accession>A0A654EJM3</accession>
<organism evidence="4 7">
    <name type="scientific">Arabidopsis thaliana</name>
    <name type="common">Mouse-ear cress</name>
    <dbReference type="NCBI Taxonomy" id="3702"/>
    <lineage>
        <taxon>Eukaryota</taxon>
        <taxon>Viridiplantae</taxon>
        <taxon>Streptophyta</taxon>
        <taxon>Embryophyta</taxon>
        <taxon>Tracheophyta</taxon>
        <taxon>Spermatophyta</taxon>
        <taxon>Magnoliopsida</taxon>
        <taxon>eudicotyledons</taxon>
        <taxon>Gunneridae</taxon>
        <taxon>Pentapetalae</taxon>
        <taxon>rosids</taxon>
        <taxon>malvids</taxon>
        <taxon>Brassicales</taxon>
        <taxon>Brassicaceae</taxon>
        <taxon>Camelineae</taxon>
        <taxon>Arabidopsis</taxon>
    </lineage>
</organism>
<gene>
    <name evidence="5" type="ORF">AN1_LOCUS3189</name>
    <name evidence="4" type="ORF">C24_LOCUS3102</name>
</gene>
<dbReference type="SUPFAM" id="SSF49599">
    <property type="entry name" value="TRAF domain-like"/>
    <property type="match status" value="1"/>
</dbReference>
<dbReference type="InterPro" id="IPR008974">
    <property type="entry name" value="TRAF-like"/>
</dbReference>
<dbReference type="Proteomes" id="UP000426265">
    <property type="component" value="Unassembled WGS sequence"/>
</dbReference>
<dbReference type="AlphaFoldDB" id="A0A5S9WHC0"/>
<evidence type="ECO:0000256" key="1">
    <source>
        <dbReference type="ARBA" id="ARBA00023054"/>
    </source>
</evidence>
<evidence type="ECO:0000313" key="5">
    <source>
        <dbReference type="EMBL" id="VYS47702.1"/>
    </source>
</evidence>
<dbReference type="ExpressionAtlas" id="A0A5S9WHC0">
    <property type="expression patterns" value="baseline and differential"/>
</dbReference>
<dbReference type="CDD" id="cd00121">
    <property type="entry name" value="MATH"/>
    <property type="match status" value="1"/>
</dbReference>
<dbReference type="PANTHER" id="PTHR46236">
    <property type="entry name" value="TRAF-LIKE SUPERFAMILY PROTEIN"/>
    <property type="match status" value="1"/>
</dbReference>
<dbReference type="InterPro" id="IPR050804">
    <property type="entry name" value="MCC"/>
</dbReference>
<dbReference type="Proteomes" id="UP000434276">
    <property type="component" value="Unassembled WGS sequence"/>
</dbReference>
<dbReference type="EMBL" id="CACRSJ010000104">
    <property type="protein sequence ID" value="VYS47702.1"/>
    <property type="molecule type" value="Genomic_DNA"/>
</dbReference>
<evidence type="ECO:0000313" key="6">
    <source>
        <dbReference type="Proteomes" id="UP000426265"/>
    </source>
</evidence>
<evidence type="ECO:0000256" key="2">
    <source>
        <dbReference type="SAM" id="Coils"/>
    </source>
</evidence>
<sequence length="276" mass="31519">MEDQYEKKITWTIKDFSFVQSQAINSDIFVVGDSKWNLVAHPKGYGESINKCLSLYLNVADFQSLPNGWKRHIKYRLTVVNQMSEKLSEQEVAQGWFYRNSHSSGFQSMVPLTELLDVNGGFMVNGDVKIVSEVGVLEVVGKSDVLEETLLVHETIDVNGFQVLPSQVESVNSLFEDHPDIASNFRLENPLLRTQYMNSLLHLTEILCQSPQELSNVDLANAYSTLSYVTKAGFKLDWLEKKLKEIGETRVQEIREELKDMKQKCADMEALLEFLR</sequence>
<evidence type="ECO:0000313" key="7">
    <source>
        <dbReference type="Proteomes" id="UP000434276"/>
    </source>
</evidence>
<reference evidence="4 7" key="1">
    <citation type="submission" date="2019-12" db="EMBL/GenBank/DDBJ databases">
        <authorList>
            <person name="Jiao W.-B."/>
            <person name="Schneeberger K."/>
        </authorList>
    </citation>
    <scope>NUCLEOTIDE SEQUENCE [LARGE SCALE GENOMIC DNA]</scope>
    <source>
        <strain evidence="6">cv. An-1</strain>
        <strain evidence="7">cv. C24</strain>
    </source>
</reference>
<proteinExistence type="predicted"/>
<dbReference type="OrthoDB" id="289038at2759"/>
<dbReference type="SMART" id="SM00061">
    <property type="entry name" value="MATH"/>
    <property type="match status" value="1"/>
</dbReference>
<feature type="coiled-coil region" evidence="2">
    <location>
        <begin position="244"/>
        <end position="271"/>
    </location>
</feature>
<name>A0A5S9WHC0_ARATH</name>
<dbReference type="PANTHER" id="PTHR46236:SF21">
    <property type="entry name" value="TRAF-LIKE FAMILY PROTEIN-RELATED"/>
    <property type="match status" value="1"/>
</dbReference>
<accession>A0A5S9WHC0</accession>
<evidence type="ECO:0000313" key="4">
    <source>
        <dbReference type="EMBL" id="CAA0259853.1"/>
    </source>
</evidence>
<dbReference type="EMBL" id="CACSHJ010000087">
    <property type="protein sequence ID" value="CAA0259853.1"/>
    <property type="molecule type" value="Genomic_DNA"/>
</dbReference>
<keyword evidence="1 2" id="KW-0175">Coiled coil</keyword>
<dbReference type="Pfam" id="PF22486">
    <property type="entry name" value="MATH_2"/>
    <property type="match status" value="1"/>
</dbReference>
<feature type="domain" description="MATH" evidence="3">
    <location>
        <begin position="6"/>
        <end position="134"/>
    </location>
</feature>
<dbReference type="Gene3D" id="2.60.210.10">
    <property type="entry name" value="Apoptosis, Tumor Necrosis Factor Receptor Associated Protein 2, Chain A"/>
    <property type="match status" value="1"/>
</dbReference>